<proteinExistence type="predicted"/>
<accession>A0A0C9ZIE0</accession>
<dbReference type="OrthoDB" id="2683970at2759"/>
<dbReference type="Proteomes" id="UP000054018">
    <property type="component" value="Unassembled WGS sequence"/>
</dbReference>
<sequence length="368" mass="40894">MVTEFVIKRRRKRLQMDLGLDPRDLATSTGSLRAVVDVEVLCQPPTTNMVPDIAVLPEPTSPTPEVQSDQADLTVEGFLCRSTRKTYSNQKKTRCTPIHSNNKTSGSIRTTYKAKRGRRTKPPAKAKVAASGTKTRRRMRLAEALSRAVILTHGDPSEAIQDSQTLRRNCRPLTFVTMHKFDSLQRRATEDDDTIAESDSRNEDGPRATMSREPRHVGVRPRKPRAHKSIRSDRPRSGHPALVFVPVREAEAAYSALFSHSRVSRACNKTPLSSTTQRTDKLTKSIERTREEPEMPSVSAQSALANHPHISAPGCPGSPQEFTGNCVTDENDHGLKSRKPLKTFSTLLASLVERARSVTCQLDSCPRE</sequence>
<reference evidence="3" key="2">
    <citation type="submission" date="2015-01" db="EMBL/GenBank/DDBJ databases">
        <title>Evolutionary Origins and Diversification of the Mycorrhizal Mutualists.</title>
        <authorList>
            <consortium name="DOE Joint Genome Institute"/>
            <consortium name="Mycorrhizal Genomics Consortium"/>
            <person name="Kohler A."/>
            <person name="Kuo A."/>
            <person name="Nagy L.G."/>
            <person name="Floudas D."/>
            <person name="Copeland A."/>
            <person name="Barry K.W."/>
            <person name="Cichocki N."/>
            <person name="Veneault-Fourrey C."/>
            <person name="LaButti K."/>
            <person name="Lindquist E.A."/>
            <person name="Lipzen A."/>
            <person name="Lundell T."/>
            <person name="Morin E."/>
            <person name="Murat C."/>
            <person name="Riley R."/>
            <person name="Ohm R."/>
            <person name="Sun H."/>
            <person name="Tunlid A."/>
            <person name="Henrissat B."/>
            <person name="Grigoriev I.V."/>
            <person name="Hibbett D.S."/>
            <person name="Martin F."/>
        </authorList>
    </citation>
    <scope>NUCLEOTIDE SEQUENCE [LARGE SCALE GENOMIC DNA]</scope>
    <source>
        <strain evidence="3">441</strain>
    </source>
</reference>
<name>A0A0C9ZIE0_9AGAM</name>
<evidence type="ECO:0000256" key="1">
    <source>
        <dbReference type="SAM" id="MobiDB-lite"/>
    </source>
</evidence>
<evidence type="ECO:0000313" key="3">
    <source>
        <dbReference type="Proteomes" id="UP000054018"/>
    </source>
</evidence>
<dbReference type="AlphaFoldDB" id="A0A0C9ZIE0"/>
<evidence type="ECO:0000313" key="2">
    <source>
        <dbReference type="EMBL" id="KIK28971.1"/>
    </source>
</evidence>
<gene>
    <name evidence="2" type="ORF">PISMIDRAFT_560777</name>
</gene>
<feature type="region of interest" description="Disordered" evidence="1">
    <location>
        <begin position="186"/>
        <end position="239"/>
    </location>
</feature>
<organism evidence="2 3">
    <name type="scientific">Pisolithus microcarpus 441</name>
    <dbReference type="NCBI Taxonomy" id="765257"/>
    <lineage>
        <taxon>Eukaryota</taxon>
        <taxon>Fungi</taxon>
        <taxon>Dikarya</taxon>
        <taxon>Basidiomycota</taxon>
        <taxon>Agaricomycotina</taxon>
        <taxon>Agaricomycetes</taxon>
        <taxon>Agaricomycetidae</taxon>
        <taxon>Boletales</taxon>
        <taxon>Sclerodermatineae</taxon>
        <taxon>Pisolithaceae</taxon>
        <taxon>Pisolithus</taxon>
    </lineage>
</organism>
<feature type="compositionally biased region" description="Basic and acidic residues" evidence="1">
    <location>
        <begin position="198"/>
        <end position="216"/>
    </location>
</feature>
<dbReference type="EMBL" id="KN833691">
    <property type="protein sequence ID" value="KIK28971.1"/>
    <property type="molecule type" value="Genomic_DNA"/>
</dbReference>
<keyword evidence="3" id="KW-1185">Reference proteome</keyword>
<protein>
    <submittedName>
        <fullName evidence="2">Uncharacterized protein</fullName>
    </submittedName>
</protein>
<dbReference type="HOGENOM" id="CLU_064133_0_0_1"/>
<reference evidence="2 3" key="1">
    <citation type="submission" date="2014-04" db="EMBL/GenBank/DDBJ databases">
        <authorList>
            <consortium name="DOE Joint Genome Institute"/>
            <person name="Kuo A."/>
            <person name="Kohler A."/>
            <person name="Costa M.D."/>
            <person name="Nagy L.G."/>
            <person name="Floudas D."/>
            <person name="Copeland A."/>
            <person name="Barry K.W."/>
            <person name="Cichocki N."/>
            <person name="Veneault-Fourrey C."/>
            <person name="LaButti K."/>
            <person name="Lindquist E.A."/>
            <person name="Lipzen A."/>
            <person name="Lundell T."/>
            <person name="Morin E."/>
            <person name="Murat C."/>
            <person name="Sun H."/>
            <person name="Tunlid A."/>
            <person name="Henrissat B."/>
            <person name="Grigoriev I.V."/>
            <person name="Hibbett D.S."/>
            <person name="Martin F."/>
            <person name="Nordberg H.P."/>
            <person name="Cantor M.N."/>
            <person name="Hua S.X."/>
        </authorList>
    </citation>
    <scope>NUCLEOTIDE SEQUENCE [LARGE SCALE GENOMIC DNA]</scope>
    <source>
        <strain evidence="2 3">441</strain>
    </source>
</reference>
<feature type="compositionally biased region" description="Basic residues" evidence="1">
    <location>
        <begin position="217"/>
        <end position="229"/>
    </location>
</feature>